<protein>
    <recommendedName>
        <fullName evidence="3">PHP domain-containing protein</fullName>
    </recommendedName>
</protein>
<dbReference type="AlphaFoldDB" id="A0A170ZBK5"/>
<gene>
    <name evidence="1" type="ORF">PJIAN_253</name>
</gene>
<dbReference type="EMBL" id="BDCR01000002">
    <property type="protein sequence ID" value="GAT62494.1"/>
    <property type="molecule type" value="Genomic_DNA"/>
</dbReference>
<accession>A0A170ZBK5</accession>
<evidence type="ECO:0008006" key="3">
    <source>
        <dbReference type="Google" id="ProtNLM"/>
    </source>
</evidence>
<keyword evidence="2" id="KW-1185">Reference proteome</keyword>
<sequence>MTLKVNAHLHTPYSFSAFESIDQALDMAKEEGVKVVGINDFYTTDGYSAWAEGCKKRGLYPLFNIEFISLNEEDQKAGLRVNDPGNPGRTYLSGKGLSFPFKLEEPYASQLAAVRAEANAQVEAMCGKVNELLKASDAGFTLDFATIKQELTEGSVRERHLAKALRLKVYENRSEEEIKALFEKLFGGKAVKATVSNHAAVENEIRGNLLKAGGAAFVPEDPKAFLPMETVRQIILKAGGIPTYPFLADDPKGIFTDFEGDLKKAAKTLQERGFYSAEFITTRNTMDALEIYAGYLHDKGFVITFGTEHNTPAMEPITLTSRSKTPLSKKLQQINYQGACVIAAHQHLVKQGLKGYVNEEGVADIEHRDEFIKLGDQLITNAGAPESEDMNIDFKIYKYSEEENNAQCG</sequence>
<evidence type="ECO:0000313" key="1">
    <source>
        <dbReference type="EMBL" id="GAT62494.1"/>
    </source>
</evidence>
<organism evidence="1 2">
    <name type="scientific">Paludibacter jiangxiensis</name>
    <dbReference type="NCBI Taxonomy" id="681398"/>
    <lineage>
        <taxon>Bacteria</taxon>
        <taxon>Pseudomonadati</taxon>
        <taxon>Bacteroidota</taxon>
        <taxon>Bacteroidia</taxon>
        <taxon>Bacteroidales</taxon>
        <taxon>Paludibacteraceae</taxon>
        <taxon>Paludibacter</taxon>
    </lineage>
</organism>
<name>A0A170ZBK5_9BACT</name>
<dbReference type="Gene3D" id="1.10.150.650">
    <property type="match status" value="1"/>
</dbReference>
<dbReference type="SUPFAM" id="SSF89550">
    <property type="entry name" value="PHP domain-like"/>
    <property type="match status" value="1"/>
</dbReference>
<dbReference type="Gene3D" id="3.20.20.140">
    <property type="entry name" value="Metal-dependent hydrolases"/>
    <property type="match status" value="1"/>
</dbReference>
<dbReference type="Proteomes" id="UP000076586">
    <property type="component" value="Unassembled WGS sequence"/>
</dbReference>
<dbReference type="RefSeq" id="WP_172795575.1">
    <property type="nucleotide sequence ID" value="NZ_BDCR01000002.1"/>
</dbReference>
<reference evidence="2" key="2">
    <citation type="journal article" date="2017" name="Genome Announc.">
        <title>Draft genome sequence of Paludibacter jiangxiensis NM7(T), a propionate-producing fermentative bacterium.</title>
        <authorList>
            <person name="Qiu Y.-L."/>
            <person name="Tourlousse D.M."/>
            <person name="Matsuura N."/>
            <person name="Ohashi A."/>
            <person name="Sekiguchi Y."/>
        </authorList>
    </citation>
    <scope>NUCLEOTIDE SEQUENCE [LARGE SCALE GENOMIC DNA]</scope>
    <source>
        <strain evidence="2">NM7</strain>
    </source>
</reference>
<proteinExistence type="predicted"/>
<reference evidence="2" key="1">
    <citation type="submission" date="2016-04" db="EMBL/GenBank/DDBJ databases">
        <title>Draft genome sequence of Paludibacter jiangxiensis strain NM7.</title>
        <authorList>
            <person name="Qiu Y."/>
            <person name="Matsuura N."/>
            <person name="Ohashi A."/>
            <person name="Tourlousse M.D."/>
            <person name="Sekiguchi Y."/>
        </authorList>
    </citation>
    <scope>NUCLEOTIDE SEQUENCE [LARGE SCALE GENOMIC DNA]</scope>
    <source>
        <strain evidence="2">NM7</strain>
    </source>
</reference>
<comment type="caution">
    <text evidence="1">The sequence shown here is derived from an EMBL/GenBank/DDBJ whole genome shotgun (WGS) entry which is preliminary data.</text>
</comment>
<evidence type="ECO:0000313" key="2">
    <source>
        <dbReference type="Proteomes" id="UP000076586"/>
    </source>
</evidence>
<dbReference type="InterPro" id="IPR016195">
    <property type="entry name" value="Pol/histidinol_Pase-like"/>
</dbReference>
<dbReference type="STRING" id="681398.PJIAN_253"/>